<feature type="compositionally biased region" description="Polar residues" evidence="2">
    <location>
        <begin position="65"/>
        <end position="76"/>
    </location>
</feature>
<keyword evidence="3" id="KW-0472">Membrane</keyword>
<feature type="coiled-coil region" evidence="1">
    <location>
        <begin position="97"/>
        <end position="124"/>
    </location>
</feature>
<sequence length="265" mass="27666">MRSATRVTVVGIGPFGHFGPPIAYGEGMKRISSNIVGTSIFALALSTVVVGVAWAGSSALRNPEGTISASDTTMPTDDSVPNDGDNVDIEPGTPLDNSELTQLVASLSEQIDDLSDVVNQSVEELDAAVKRITAAETGLADAQTDATSALSQAKKAVAAAEDASSKVDDVATTVEEVSSAVTQVKTKLTKISDDGTYTGTITPAQLSRKLTAADLAGEWPLDRTSGDLDSAKLKAPTFGCWPDSRYNTVVTFDSWSRIACLRLPK</sequence>
<gene>
    <name evidence="4" type="ORF">UFOPK4057_00246</name>
</gene>
<evidence type="ECO:0000256" key="2">
    <source>
        <dbReference type="SAM" id="MobiDB-lite"/>
    </source>
</evidence>
<dbReference type="AlphaFoldDB" id="A0A6J7P2R4"/>
<organism evidence="4">
    <name type="scientific">freshwater metagenome</name>
    <dbReference type="NCBI Taxonomy" id="449393"/>
    <lineage>
        <taxon>unclassified sequences</taxon>
        <taxon>metagenomes</taxon>
        <taxon>ecological metagenomes</taxon>
    </lineage>
</organism>
<evidence type="ECO:0000256" key="3">
    <source>
        <dbReference type="SAM" id="Phobius"/>
    </source>
</evidence>
<reference evidence="4" key="1">
    <citation type="submission" date="2020-05" db="EMBL/GenBank/DDBJ databases">
        <authorList>
            <person name="Chiriac C."/>
            <person name="Salcher M."/>
            <person name="Ghai R."/>
            <person name="Kavagutti S V."/>
        </authorList>
    </citation>
    <scope>NUCLEOTIDE SEQUENCE</scope>
</reference>
<name>A0A6J7P2R4_9ZZZZ</name>
<dbReference type="SUPFAM" id="SSF58104">
    <property type="entry name" value="Methyl-accepting chemotaxis protein (MCP) signaling domain"/>
    <property type="match status" value="1"/>
</dbReference>
<dbReference type="Gene3D" id="1.20.120.330">
    <property type="entry name" value="Nucleotidyltransferases domain 2"/>
    <property type="match status" value="1"/>
</dbReference>
<protein>
    <submittedName>
        <fullName evidence="4">Unannotated protein</fullName>
    </submittedName>
</protein>
<proteinExistence type="predicted"/>
<keyword evidence="1" id="KW-0175">Coiled coil</keyword>
<keyword evidence="3" id="KW-1133">Transmembrane helix</keyword>
<evidence type="ECO:0000256" key="1">
    <source>
        <dbReference type="SAM" id="Coils"/>
    </source>
</evidence>
<keyword evidence="3" id="KW-0812">Transmembrane</keyword>
<evidence type="ECO:0000313" key="4">
    <source>
        <dbReference type="EMBL" id="CAB5000000.1"/>
    </source>
</evidence>
<feature type="region of interest" description="Disordered" evidence="2">
    <location>
        <begin position="61"/>
        <end position="95"/>
    </location>
</feature>
<accession>A0A6J7P2R4</accession>
<dbReference type="EMBL" id="CAFBPC010000036">
    <property type="protein sequence ID" value="CAB5000000.1"/>
    <property type="molecule type" value="Genomic_DNA"/>
</dbReference>
<feature type="transmembrane region" description="Helical" evidence="3">
    <location>
        <begin position="35"/>
        <end position="56"/>
    </location>
</feature>